<dbReference type="RefSeq" id="WP_184068031.1">
    <property type="nucleotide sequence ID" value="NZ_JACHNZ010000017.1"/>
</dbReference>
<gene>
    <name evidence="2" type="ORF">GGQ98_001722</name>
</gene>
<reference evidence="2 3" key="1">
    <citation type="submission" date="2020-08" db="EMBL/GenBank/DDBJ databases">
        <title>Genomic Encyclopedia of Type Strains, Phase IV (KMG-IV): sequencing the most valuable type-strain genomes for metagenomic binning, comparative biology and taxonomic classification.</title>
        <authorList>
            <person name="Goeker M."/>
        </authorList>
    </citation>
    <scope>NUCLEOTIDE SEQUENCE [LARGE SCALE GENOMIC DNA]</scope>
    <source>
        <strain evidence="2 3">DSM 17328</strain>
    </source>
</reference>
<evidence type="ECO:0000256" key="1">
    <source>
        <dbReference type="SAM" id="MobiDB-lite"/>
    </source>
</evidence>
<dbReference type="AlphaFoldDB" id="A0A7W7B2X3"/>
<sequence>MDAETSSARHAVSLPSMWRQSSAQSRVSPKSGGVSMRVAVPSGRIV</sequence>
<feature type="compositionally biased region" description="Polar residues" evidence="1">
    <location>
        <begin position="18"/>
        <end position="28"/>
    </location>
</feature>
<comment type="caution">
    <text evidence="2">The sequence shown here is derived from an EMBL/GenBank/DDBJ whole genome shotgun (WGS) entry which is preliminary data.</text>
</comment>
<dbReference type="EMBL" id="JACHNZ010000017">
    <property type="protein sequence ID" value="MBB4632103.1"/>
    <property type="molecule type" value="Genomic_DNA"/>
</dbReference>
<accession>A0A7W7B2X3</accession>
<proteinExistence type="predicted"/>
<feature type="region of interest" description="Disordered" evidence="1">
    <location>
        <begin position="1"/>
        <end position="46"/>
    </location>
</feature>
<organism evidence="2 3">
    <name type="scientific">Sphingosinicella soli</name>
    <dbReference type="NCBI Taxonomy" id="333708"/>
    <lineage>
        <taxon>Bacteria</taxon>
        <taxon>Pseudomonadati</taxon>
        <taxon>Pseudomonadota</taxon>
        <taxon>Alphaproteobacteria</taxon>
        <taxon>Sphingomonadales</taxon>
        <taxon>Sphingosinicellaceae</taxon>
        <taxon>Sphingosinicella</taxon>
    </lineage>
</organism>
<protein>
    <submittedName>
        <fullName evidence="2">Uncharacterized protein</fullName>
    </submittedName>
</protein>
<evidence type="ECO:0000313" key="2">
    <source>
        <dbReference type="EMBL" id="MBB4632103.1"/>
    </source>
</evidence>
<keyword evidence="3" id="KW-1185">Reference proteome</keyword>
<evidence type="ECO:0000313" key="3">
    <source>
        <dbReference type="Proteomes" id="UP000566324"/>
    </source>
</evidence>
<dbReference type="Proteomes" id="UP000566324">
    <property type="component" value="Unassembled WGS sequence"/>
</dbReference>
<name>A0A7W7B2X3_9SPHN</name>